<keyword evidence="3" id="KW-1003">Cell membrane</keyword>
<comment type="subcellular location">
    <subcellularLocation>
        <location evidence="1">Cell membrane</location>
        <topology evidence="1">Multi-pass membrane protein</topology>
    </subcellularLocation>
</comment>
<gene>
    <name evidence="10" type="ORF">GNF79_16355</name>
</gene>
<feature type="transmembrane region" description="Helical" evidence="8">
    <location>
        <begin position="29"/>
        <end position="50"/>
    </location>
</feature>
<sequence>FAYLPIRGYDEFLNSIFGENVLQNLLKTASTATISIMGLVILLSLAYHYAKIKETDEIYAVMISLMVFMILTPVVDGKLDLEWLGAIGMFIAIFIAFISTNAYIKIKSLNIEPKMPDTVPPAVSKSFAALFPIAIIAIVAVIVRGLFAMTRFGDIHNFVFTVVQAPLLALGTNVISLIVAEVIGQVLWFFGLHGNDIV</sequence>
<dbReference type="PANTHER" id="PTHR33989:SF4">
    <property type="entry name" value="PTS SYSTEM N,N'-DIACETYLCHITOBIOSE-SPECIFIC EIIC COMPONENT"/>
    <property type="match status" value="1"/>
</dbReference>
<feature type="non-terminal residue" evidence="10">
    <location>
        <position position="198"/>
    </location>
</feature>
<dbReference type="AlphaFoldDB" id="A0AAW9IBL2"/>
<comment type="caution">
    <text evidence="10">The sequence shown here is derived from an EMBL/GenBank/DDBJ whole genome shotgun (WGS) entry which is preliminary data.</text>
</comment>
<keyword evidence="2" id="KW-0813">Transport</keyword>
<evidence type="ECO:0000313" key="11">
    <source>
        <dbReference type="Proteomes" id="UP001291306"/>
    </source>
</evidence>
<feature type="domain" description="PTS EIIC type-3" evidence="9">
    <location>
        <begin position="1"/>
        <end position="198"/>
    </location>
</feature>
<dbReference type="EMBL" id="WNVC01000486">
    <property type="protein sequence ID" value="MDZ5000604.1"/>
    <property type="molecule type" value="Genomic_DNA"/>
</dbReference>
<dbReference type="GO" id="GO:0009401">
    <property type="term" value="P:phosphoenolpyruvate-dependent sugar phosphotransferase system"/>
    <property type="evidence" value="ECO:0007669"/>
    <property type="project" value="InterPro"/>
</dbReference>
<evidence type="ECO:0000256" key="1">
    <source>
        <dbReference type="ARBA" id="ARBA00004651"/>
    </source>
</evidence>
<evidence type="ECO:0000256" key="5">
    <source>
        <dbReference type="ARBA" id="ARBA00022692"/>
    </source>
</evidence>
<dbReference type="RefSeq" id="WP_322458861.1">
    <property type="nucleotide sequence ID" value="NZ_WNVC01000486.1"/>
</dbReference>
<organism evidence="10 11">
    <name type="scientific">Clostridium perfringens</name>
    <dbReference type="NCBI Taxonomy" id="1502"/>
    <lineage>
        <taxon>Bacteria</taxon>
        <taxon>Bacillati</taxon>
        <taxon>Bacillota</taxon>
        <taxon>Clostridia</taxon>
        <taxon>Eubacteriales</taxon>
        <taxon>Clostridiaceae</taxon>
        <taxon>Clostridium</taxon>
    </lineage>
</organism>
<evidence type="ECO:0000256" key="6">
    <source>
        <dbReference type="ARBA" id="ARBA00022989"/>
    </source>
</evidence>
<dbReference type="InterPro" id="IPR003352">
    <property type="entry name" value="PTS_EIIC"/>
</dbReference>
<feature type="transmembrane region" description="Helical" evidence="8">
    <location>
        <begin position="127"/>
        <end position="147"/>
    </location>
</feature>
<reference evidence="10" key="1">
    <citation type="submission" date="2019-11" db="EMBL/GenBank/DDBJ databases">
        <title>Characterization of Clostridium perfringens isolates from swine manure treated agricultural soils.</title>
        <authorList>
            <person name="Wushke S.T."/>
        </authorList>
    </citation>
    <scope>NUCLEOTIDE SEQUENCE</scope>
    <source>
        <strain evidence="10">X26</strain>
    </source>
</reference>
<dbReference type="GO" id="GO:0005886">
    <property type="term" value="C:plasma membrane"/>
    <property type="evidence" value="ECO:0007669"/>
    <property type="project" value="UniProtKB-SubCell"/>
</dbReference>
<evidence type="ECO:0000259" key="9">
    <source>
        <dbReference type="PROSITE" id="PS51105"/>
    </source>
</evidence>
<dbReference type="PANTHER" id="PTHR33989">
    <property type="match status" value="1"/>
</dbReference>
<dbReference type="Pfam" id="PF02378">
    <property type="entry name" value="PTS_EIIC"/>
    <property type="match status" value="1"/>
</dbReference>
<dbReference type="InterPro" id="IPR051088">
    <property type="entry name" value="PTS_Sugar-EIIC/EIIB"/>
</dbReference>
<name>A0AAW9IBL2_CLOPF</name>
<proteinExistence type="predicted"/>
<accession>A0AAW9IBL2</accession>
<evidence type="ECO:0000256" key="8">
    <source>
        <dbReference type="SAM" id="Phobius"/>
    </source>
</evidence>
<keyword evidence="7 8" id="KW-0472">Membrane</keyword>
<feature type="transmembrane region" description="Helical" evidence="8">
    <location>
        <begin position="57"/>
        <end position="75"/>
    </location>
</feature>
<feature type="non-terminal residue" evidence="10">
    <location>
        <position position="1"/>
    </location>
</feature>
<evidence type="ECO:0000256" key="3">
    <source>
        <dbReference type="ARBA" id="ARBA00022475"/>
    </source>
</evidence>
<feature type="transmembrane region" description="Helical" evidence="8">
    <location>
        <begin position="81"/>
        <end position="106"/>
    </location>
</feature>
<dbReference type="PROSITE" id="PS51105">
    <property type="entry name" value="PTS_EIIC_TYPE_3"/>
    <property type="match status" value="1"/>
</dbReference>
<evidence type="ECO:0000256" key="4">
    <source>
        <dbReference type="ARBA" id="ARBA00022597"/>
    </source>
</evidence>
<feature type="transmembrane region" description="Helical" evidence="8">
    <location>
        <begin position="167"/>
        <end position="190"/>
    </location>
</feature>
<evidence type="ECO:0000313" key="10">
    <source>
        <dbReference type="EMBL" id="MDZ5000604.1"/>
    </source>
</evidence>
<dbReference type="GO" id="GO:0008982">
    <property type="term" value="F:protein-N(PI)-phosphohistidine-sugar phosphotransferase activity"/>
    <property type="evidence" value="ECO:0007669"/>
    <property type="project" value="InterPro"/>
</dbReference>
<evidence type="ECO:0000256" key="7">
    <source>
        <dbReference type="ARBA" id="ARBA00023136"/>
    </source>
</evidence>
<keyword evidence="5 8" id="KW-0812">Transmembrane</keyword>
<evidence type="ECO:0000256" key="2">
    <source>
        <dbReference type="ARBA" id="ARBA00022448"/>
    </source>
</evidence>
<protein>
    <submittedName>
        <fullName evidence="10">Oligo-beta-mannoside permease IIC protein</fullName>
    </submittedName>
</protein>
<dbReference type="Proteomes" id="UP001291306">
    <property type="component" value="Unassembled WGS sequence"/>
</dbReference>
<keyword evidence="4" id="KW-0762">Sugar transport</keyword>
<dbReference type="InterPro" id="IPR004501">
    <property type="entry name" value="PTS_EIIC_3"/>
</dbReference>
<keyword evidence="6 8" id="KW-1133">Transmembrane helix</keyword>